<dbReference type="VEuPathDB" id="VectorBase:AMIN014727"/>
<protein>
    <submittedName>
        <fullName evidence="2">Uncharacterized protein</fullName>
    </submittedName>
</protein>
<evidence type="ECO:0000256" key="1">
    <source>
        <dbReference type="SAM" id="MobiDB-lite"/>
    </source>
</evidence>
<evidence type="ECO:0000313" key="2">
    <source>
        <dbReference type="EnsemblMetazoa" id="AMIN014727-PA"/>
    </source>
</evidence>
<evidence type="ECO:0000313" key="3">
    <source>
        <dbReference type="Proteomes" id="UP000075920"/>
    </source>
</evidence>
<keyword evidence="3" id="KW-1185">Reference proteome</keyword>
<proteinExistence type="predicted"/>
<name>A0A182WPZ0_9DIPT</name>
<dbReference type="EnsemblMetazoa" id="AMIN014727-RA">
    <property type="protein sequence ID" value="AMIN014727-PA"/>
    <property type="gene ID" value="AMIN014727"/>
</dbReference>
<reference evidence="2" key="2">
    <citation type="submission" date="2020-05" db="UniProtKB">
        <authorList>
            <consortium name="EnsemblMetazoa"/>
        </authorList>
    </citation>
    <scope>IDENTIFICATION</scope>
    <source>
        <strain evidence="2">MINIMUS1</strain>
    </source>
</reference>
<accession>A0A182WPZ0</accession>
<sequence length="20" mass="2170">MNHPDEFSPIRTSIGPLSGD</sequence>
<organism evidence="2 3">
    <name type="scientific">Anopheles minimus</name>
    <dbReference type="NCBI Taxonomy" id="112268"/>
    <lineage>
        <taxon>Eukaryota</taxon>
        <taxon>Metazoa</taxon>
        <taxon>Ecdysozoa</taxon>
        <taxon>Arthropoda</taxon>
        <taxon>Hexapoda</taxon>
        <taxon>Insecta</taxon>
        <taxon>Pterygota</taxon>
        <taxon>Neoptera</taxon>
        <taxon>Endopterygota</taxon>
        <taxon>Diptera</taxon>
        <taxon>Nematocera</taxon>
        <taxon>Culicoidea</taxon>
        <taxon>Culicidae</taxon>
        <taxon>Anophelinae</taxon>
        <taxon>Anopheles</taxon>
    </lineage>
</organism>
<dbReference type="AlphaFoldDB" id="A0A182WPZ0"/>
<reference evidence="3" key="1">
    <citation type="submission" date="2013-03" db="EMBL/GenBank/DDBJ databases">
        <title>The Genome Sequence of Anopheles minimus MINIMUS1.</title>
        <authorList>
            <consortium name="The Broad Institute Genomics Platform"/>
            <person name="Neafsey D.E."/>
            <person name="Walton C."/>
            <person name="Walker B."/>
            <person name="Young S.K."/>
            <person name="Zeng Q."/>
            <person name="Gargeya S."/>
            <person name="Fitzgerald M."/>
            <person name="Haas B."/>
            <person name="Abouelleil A."/>
            <person name="Allen A.W."/>
            <person name="Alvarado L."/>
            <person name="Arachchi H.M."/>
            <person name="Berlin A.M."/>
            <person name="Chapman S.B."/>
            <person name="Gainer-Dewar J."/>
            <person name="Goldberg J."/>
            <person name="Griggs A."/>
            <person name="Gujja S."/>
            <person name="Hansen M."/>
            <person name="Howarth C."/>
            <person name="Imamovic A."/>
            <person name="Ireland A."/>
            <person name="Larimer J."/>
            <person name="McCowan C."/>
            <person name="Murphy C."/>
            <person name="Pearson M."/>
            <person name="Poon T.W."/>
            <person name="Priest M."/>
            <person name="Roberts A."/>
            <person name="Saif S."/>
            <person name="Shea T."/>
            <person name="Sisk P."/>
            <person name="Sykes S."/>
            <person name="Wortman J."/>
            <person name="Nusbaum C."/>
            <person name="Birren B."/>
        </authorList>
    </citation>
    <scope>NUCLEOTIDE SEQUENCE [LARGE SCALE GENOMIC DNA]</scope>
    <source>
        <strain evidence="3">MINIMUS1</strain>
    </source>
</reference>
<dbReference type="Proteomes" id="UP000075920">
    <property type="component" value="Unassembled WGS sequence"/>
</dbReference>
<feature type="region of interest" description="Disordered" evidence="1">
    <location>
        <begin position="1"/>
        <end position="20"/>
    </location>
</feature>